<dbReference type="EMBL" id="CP036316">
    <property type="protein sequence ID" value="QDT66570.1"/>
    <property type="molecule type" value="Genomic_DNA"/>
</dbReference>
<proteinExistence type="predicted"/>
<evidence type="ECO:0000256" key="4">
    <source>
        <dbReference type="PROSITE-ProRule" id="PRU00433"/>
    </source>
</evidence>
<dbReference type="Proteomes" id="UP000319976">
    <property type="component" value="Chromosome"/>
</dbReference>
<dbReference type="GO" id="GO:0020037">
    <property type="term" value="F:heme binding"/>
    <property type="evidence" value="ECO:0007669"/>
    <property type="project" value="InterPro"/>
</dbReference>
<name>A0A517TDX1_9PLAN</name>
<sequence>MIGIRGLLVVAAILIPQVLLASPGLQALRTHCSACHQDPGQLSGDEGYEGELTYILDTDKMIDAGYVVPGNPADSPIFQRLTDDMPPVGNEPAFGNRRPSDEEVEAVKQYILELAEKKTADRNPLSLGDMYGKIADYVMRQPRRSQRYLRFFSLRVSHNRNEISDERLDEVRLAFAKTLFSLSWQHALAKLTPIDDELTVYAVDLRELDWSSRQWETLIARYPYAQKHDQLPVSAELNQIAHDVYRATQSEVPVVRAEWFIVYASRPPLYHELLGVPDTDMELEQKLGVSAQRNFLNAAVERAGFVRSGISSQNRLVERHANATSGYYWKSYDFKPTSEVGRVSDLLTLPLGPRFQANPFNDVAFVHDGGELIWRLPNGLQGYMLVDGKGGRIDAGPLDVVEDTNGRFSGSSEIVNGISCIGCHKQGMVSLPADEIRGGGRVFGKDRDFLLEIHPTDQELKEILKSDSESFGRALARVYGTIKLKQPRTFGAVEYLEPITPFAKTYIRSLVDVDQLAVELDFDGTGDELRIALKHGNLAFDSLPGFRAVANESYVSRDAIEARGNPKLRFSSTGFQRLSRTLNLGVPVIYPVPK</sequence>
<evidence type="ECO:0000256" key="3">
    <source>
        <dbReference type="ARBA" id="ARBA00023004"/>
    </source>
</evidence>
<dbReference type="GO" id="GO:0009055">
    <property type="term" value="F:electron transfer activity"/>
    <property type="evidence" value="ECO:0007669"/>
    <property type="project" value="InterPro"/>
</dbReference>
<dbReference type="Gene3D" id="1.10.760.10">
    <property type="entry name" value="Cytochrome c-like domain"/>
    <property type="match status" value="1"/>
</dbReference>
<dbReference type="KEGG" id="chya:V22_38400"/>
<dbReference type="AlphaFoldDB" id="A0A517TDX1"/>
<keyword evidence="2 4" id="KW-0479">Metal-binding</keyword>
<keyword evidence="3 4" id="KW-0408">Iron</keyword>
<dbReference type="GO" id="GO:0046872">
    <property type="term" value="F:metal ion binding"/>
    <property type="evidence" value="ECO:0007669"/>
    <property type="project" value="UniProtKB-KW"/>
</dbReference>
<dbReference type="RefSeq" id="WP_145265763.1">
    <property type="nucleotide sequence ID" value="NZ_CP036316.1"/>
</dbReference>
<keyword evidence="7" id="KW-1185">Reference proteome</keyword>
<reference evidence="6 7" key="1">
    <citation type="submission" date="2019-02" db="EMBL/GenBank/DDBJ databases">
        <title>Deep-cultivation of Planctomycetes and their phenomic and genomic characterization uncovers novel biology.</title>
        <authorList>
            <person name="Wiegand S."/>
            <person name="Jogler M."/>
            <person name="Boedeker C."/>
            <person name="Pinto D."/>
            <person name="Vollmers J."/>
            <person name="Rivas-Marin E."/>
            <person name="Kohn T."/>
            <person name="Peeters S.H."/>
            <person name="Heuer A."/>
            <person name="Rast P."/>
            <person name="Oberbeckmann S."/>
            <person name="Bunk B."/>
            <person name="Jeske O."/>
            <person name="Meyerdierks A."/>
            <person name="Storesund J.E."/>
            <person name="Kallscheuer N."/>
            <person name="Luecker S."/>
            <person name="Lage O.M."/>
            <person name="Pohl T."/>
            <person name="Merkel B.J."/>
            <person name="Hornburger P."/>
            <person name="Mueller R.-W."/>
            <person name="Bruemmer F."/>
            <person name="Labrenz M."/>
            <person name="Spormann A.M."/>
            <person name="Op den Camp H."/>
            <person name="Overmann J."/>
            <person name="Amann R."/>
            <person name="Jetten M.S.M."/>
            <person name="Mascher T."/>
            <person name="Medema M.H."/>
            <person name="Devos D.P."/>
            <person name="Kaster A.-K."/>
            <person name="Ovreas L."/>
            <person name="Rohde M."/>
            <person name="Galperin M.Y."/>
            <person name="Jogler C."/>
        </authorList>
    </citation>
    <scope>NUCLEOTIDE SEQUENCE [LARGE SCALE GENOMIC DNA]</scope>
    <source>
        <strain evidence="6 7">V22</strain>
    </source>
</reference>
<evidence type="ECO:0000313" key="7">
    <source>
        <dbReference type="Proteomes" id="UP000319976"/>
    </source>
</evidence>
<dbReference type="SUPFAM" id="SSF46626">
    <property type="entry name" value="Cytochrome c"/>
    <property type="match status" value="1"/>
</dbReference>
<protein>
    <recommendedName>
        <fullName evidence="5">Cytochrome c domain-containing protein</fullName>
    </recommendedName>
</protein>
<evidence type="ECO:0000256" key="2">
    <source>
        <dbReference type="ARBA" id="ARBA00022723"/>
    </source>
</evidence>
<feature type="domain" description="Cytochrome c" evidence="5">
    <location>
        <begin position="19"/>
        <end position="115"/>
    </location>
</feature>
<evidence type="ECO:0000259" key="5">
    <source>
        <dbReference type="PROSITE" id="PS51007"/>
    </source>
</evidence>
<gene>
    <name evidence="6" type="ORF">V22_38400</name>
</gene>
<dbReference type="InterPro" id="IPR009056">
    <property type="entry name" value="Cyt_c-like_dom"/>
</dbReference>
<accession>A0A517TDX1</accession>
<dbReference type="InterPro" id="IPR036909">
    <property type="entry name" value="Cyt_c-like_dom_sf"/>
</dbReference>
<organism evidence="6 7">
    <name type="scientific">Calycomorphotria hydatis</name>
    <dbReference type="NCBI Taxonomy" id="2528027"/>
    <lineage>
        <taxon>Bacteria</taxon>
        <taxon>Pseudomonadati</taxon>
        <taxon>Planctomycetota</taxon>
        <taxon>Planctomycetia</taxon>
        <taxon>Planctomycetales</taxon>
        <taxon>Planctomycetaceae</taxon>
        <taxon>Calycomorphotria</taxon>
    </lineage>
</organism>
<evidence type="ECO:0000256" key="1">
    <source>
        <dbReference type="ARBA" id="ARBA00022617"/>
    </source>
</evidence>
<dbReference type="PROSITE" id="PS51007">
    <property type="entry name" value="CYTC"/>
    <property type="match status" value="1"/>
</dbReference>
<evidence type="ECO:0000313" key="6">
    <source>
        <dbReference type="EMBL" id="QDT66570.1"/>
    </source>
</evidence>
<dbReference type="OrthoDB" id="9811281at2"/>
<keyword evidence="1 4" id="KW-0349">Heme</keyword>